<dbReference type="OrthoDB" id="305188at2157"/>
<feature type="region of interest" description="Disordered" evidence="2">
    <location>
        <begin position="40"/>
        <end position="76"/>
    </location>
</feature>
<name>E7QYZ4_HALPU</name>
<evidence type="ECO:0000256" key="1">
    <source>
        <dbReference type="ARBA" id="ARBA00022729"/>
    </source>
</evidence>
<dbReference type="PATRIC" id="fig|797209.4.peg.3949"/>
<accession>E7QYZ4</accession>
<reference evidence="4" key="3">
    <citation type="submission" date="2016-11" db="EMBL/GenBank/DDBJ databases">
        <authorList>
            <person name="Jaros S."/>
            <person name="Januszkiewicz K."/>
            <person name="Wedrychowicz H."/>
        </authorList>
    </citation>
    <scope>NUCLEOTIDE SEQUENCE [LARGE SCALE GENOMIC DNA]</scope>
    <source>
        <strain evidence="4">DX253</strain>
    </source>
</reference>
<evidence type="ECO:0000256" key="2">
    <source>
        <dbReference type="SAM" id="MobiDB-lite"/>
    </source>
</evidence>
<sequence length="391" mass="41458">MSDNGADSADRRGVGRRSVLASTAAATVFGLAGCTSLPGTGGNGNDTADVNESDIMGSGPLVEDRPKPGGTSMDDMPDLSGKLTLYLGGGEGGLYQRLIDYIDGRYPDLDILVKTDSSASLANTIIEENKGSGSRADLFLSIDAGSLGVVADSGATTALPQNVLTKVPEHYRGPKDSWVGIEGRARTIPYNTDKFSKSDIPDSIFALPDQQQFKNVMGWAPSYGAFQSFVTAMRVLDGEKKTKAWLKGMQKQGVTEYKDEFLVSNAVADGEIGAGFANHYYALRVQSQRPDAPIDLAFTKNDAGALVNVSGAEIIQGTDQKELAGNFALHLLSSEAQEFFATVTLGYPMISGVKPVGGLPPIEELQPPEIDLSKLSNVQPTLKLMREVGVL</sequence>
<evidence type="ECO:0000313" key="6">
    <source>
        <dbReference type="Proteomes" id="UP000184203"/>
    </source>
</evidence>
<dbReference type="STRING" id="797209.GCA_000376445_00580"/>
<dbReference type="InterPro" id="IPR026045">
    <property type="entry name" value="Ferric-bd"/>
</dbReference>
<organism evidence="3 5">
    <name type="scientific">Haladaptatus paucihalophilus DX253</name>
    <dbReference type="NCBI Taxonomy" id="797209"/>
    <lineage>
        <taxon>Archaea</taxon>
        <taxon>Methanobacteriati</taxon>
        <taxon>Methanobacteriota</taxon>
        <taxon>Stenosarchaea group</taxon>
        <taxon>Halobacteria</taxon>
        <taxon>Halobacteriales</taxon>
        <taxon>Haladaptataceae</taxon>
        <taxon>Haladaptatus</taxon>
    </lineage>
</organism>
<dbReference type="EMBL" id="AEMG01000028">
    <property type="protein sequence ID" value="EFW90410.1"/>
    <property type="molecule type" value="Genomic_DNA"/>
</dbReference>
<proteinExistence type="predicted"/>
<dbReference type="RefSeq" id="WP_007982926.1">
    <property type="nucleotide sequence ID" value="NZ_AEMG01000028.1"/>
</dbReference>
<dbReference type="PANTHER" id="PTHR30006">
    <property type="entry name" value="THIAMINE-BINDING PERIPLASMIC PROTEIN-RELATED"/>
    <property type="match status" value="1"/>
</dbReference>
<keyword evidence="6" id="KW-1185">Reference proteome</keyword>
<reference evidence="3 5" key="1">
    <citation type="journal article" date="2014" name="ISME J.">
        <title>Trehalose/2-sulfotrehalose biosynthesis and glycine-betaine uptake are widely spread mechanisms for osmoadaptation in the Halobacteriales.</title>
        <authorList>
            <person name="Youssef N.H."/>
            <person name="Savage-Ashlock K.N."/>
            <person name="McCully A.L."/>
            <person name="Luedtke B."/>
            <person name="Shaw E.I."/>
            <person name="Hoff W.D."/>
            <person name="Elshahed M.S."/>
        </authorList>
    </citation>
    <scope>NUCLEOTIDE SEQUENCE [LARGE SCALE GENOMIC DNA]</scope>
    <source>
        <strain evidence="3 5">DX253</strain>
    </source>
</reference>
<dbReference type="Proteomes" id="UP000003751">
    <property type="component" value="Unassembled WGS sequence"/>
</dbReference>
<gene>
    <name evidence="4" type="ORF">SAMN05444342_0358</name>
    <name evidence="3" type="ORF">ZOD2009_20173</name>
</gene>
<dbReference type="eggNOG" id="arCOG00227">
    <property type="taxonomic scope" value="Archaea"/>
</dbReference>
<dbReference type="Pfam" id="PF13343">
    <property type="entry name" value="SBP_bac_6"/>
    <property type="match status" value="1"/>
</dbReference>
<evidence type="ECO:0000313" key="4">
    <source>
        <dbReference type="EMBL" id="SHK03746.1"/>
    </source>
</evidence>
<dbReference type="AlphaFoldDB" id="E7QYZ4"/>
<dbReference type="Proteomes" id="UP000184203">
    <property type="component" value="Unassembled WGS sequence"/>
</dbReference>
<reference evidence="6" key="2">
    <citation type="submission" date="2016-11" db="EMBL/GenBank/DDBJ databases">
        <authorList>
            <person name="Varghese N."/>
            <person name="Submissions S."/>
        </authorList>
    </citation>
    <scope>NUCLEOTIDE SEQUENCE [LARGE SCALE GENOMIC DNA]</scope>
    <source>
        <strain evidence="6">DX253</strain>
    </source>
</reference>
<dbReference type="PANTHER" id="PTHR30006:SF24">
    <property type="entry name" value="SLL0237 PROTEIN"/>
    <property type="match status" value="1"/>
</dbReference>
<keyword evidence="1" id="KW-0732">Signal</keyword>
<dbReference type="SUPFAM" id="SSF53850">
    <property type="entry name" value="Periplasmic binding protein-like II"/>
    <property type="match status" value="1"/>
</dbReference>
<dbReference type="EMBL" id="FRAN01000001">
    <property type="protein sequence ID" value="SHK03746.1"/>
    <property type="molecule type" value="Genomic_DNA"/>
</dbReference>
<dbReference type="PIRSF" id="PIRSF002825">
    <property type="entry name" value="CfbpA"/>
    <property type="match status" value="1"/>
</dbReference>
<protein>
    <submittedName>
        <fullName evidence="4">Iron(III) transport system substrate-binding protein</fullName>
    </submittedName>
    <submittedName>
        <fullName evidence="3">Iron-binding protein</fullName>
    </submittedName>
</protein>
<evidence type="ECO:0000313" key="5">
    <source>
        <dbReference type="Proteomes" id="UP000003751"/>
    </source>
</evidence>
<evidence type="ECO:0000313" key="3">
    <source>
        <dbReference type="EMBL" id="EFW90410.1"/>
    </source>
</evidence>
<dbReference type="Gene3D" id="3.40.190.10">
    <property type="entry name" value="Periplasmic binding protein-like II"/>
    <property type="match status" value="2"/>
</dbReference>